<dbReference type="AlphaFoldDB" id="A0A7M7NKK4"/>
<proteinExistence type="predicted"/>
<dbReference type="InParanoid" id="A0A7M7NKK4"/>
<protein>
    <recommendedName>
        <fullName evidence="1">Death domain-containing protein</fullName>
    </recommendedName>
</protein>
<dbReference type="PROSITE" id="PS50017">
    <property type="entry name" value="DEATH_DOMAIN"/>
    <property type="match status" value="1"/>
</dbReference>
<evidence type="ECO:0000259" key="1">
    <source>
        <dbReference type="PROSITE" id="PS50017"/>
    </source>
</evidence>
<dbReference type="InterPro" id="IPR000488">
    <property type="entry name" value="Death_dom"/>
</dbReference>
<dbReference type="KEGG" id="spu:100893162"/>
<dbReference type="RefSeq" id="XP_030837991.1">
    <property type="nucleotide sequence ID" value="XM_030982131.1"/>
</dbReference>
<accession>A0A7M7NKK4</accession>
<evidence type="ECO:0000313" key="3">
    <source>
        <dbReference type="Proteomes" id="UP000007110"/>
    </source>
</evidence>
<sequence>MGNGPSDHNTTISEVQLWRVSEKVMPGLQDRLGEILGLNVQEVSDIRHSSELSSSRETTLKILIQWQAKQENRNTADTLSKVVKKLDIWEKGLINPADSDHLKYIVTSKKEVPGLSEMQIQCLANRIPTEKYVPVGLNLGLPYRDVAAMWTAAGCHVRGAAFQMLTTWVRGLEPNVKQADTLVKVLEATQQMKLADEVRKGIGLKVNLYESRKVHLRAEKLNKYLGLDEAGNLGLLPESDDKTEQDRYLVDLSIFNTSKMDKSNYGLPVLISFSSQCLTVNASGKISFQPLDSKFRQVSQADERFFYYQTEDDVLSTLRSCVFAKYLCVDSSDQPFMGDEGESAVKFEEMAPLYKKR</sequence>
<keyword evidence="3" id="KW-1185">Reference proteome</keyword>
<dbReference type="Proteomes" id="UP000007110">
    <property type="component" value="Unassembled WGS sequence"/>
</dbReference>
<dbReference type="InterPro" id="IPR011029">
    <property type="entry name" value="DEATH-like_dom_sf"/>
</dbReference>
<name>A0A7M7NKK4_STRPU</name>
<organism evidence="2 3">
    <name type="scientific">Strongylocentrotus purpuratus</name>
    <name type="common">Purple sea urchin</name>
    <dbReference type="NCBI Taxonomy" id="7668"/>
    <lineage>
        <taxon>Eukaryota</taxon>
        <taxon>Metazoa</taxon>
        <taxon>Echinodermata</taxon>
        <taxon>Eleutherozoa</taxon>
        <taxon>Echinozoa</taxon>
        <taxon>Echinoidea</taxon>
        <taxon>Euechinoidea</taxon>
        <taxon>Echinacea</taxon>
        <taxon>Camarodonta</taxon>
        <taxon>Echinidea</taxon>
        <taxon>Strongylocentrotidae</taxon>
        <taxon>Strongylocentrotus</taxon>
    </lineage>
</organism>
<reference evidence="2" key="2">
    <citation type="submission" date="2021-01" db="UniProtKB">
        <authorList>
            <consortium name="EnsemblMetazoa"/>
        </authorList>
    </citation>
    <scope>IDENTIFICATION</scope>
</reference>
<reference evidence="3" key="1">
    <citation type="submission" date="2015-02" db="EMBL/GenBank/DDBJ databases">
        <title>Genome sequencing for Strongylocentrotus purpuratus.</title>
        <authorList>
            <person name="Murali S."/>
            <person name="Liu Y."/>
            <person name="Vee V."/>
            <person name="English A."/>
            <person name="Wang M."/>
            <person name="Skinner E."/>
            <person name="Han Y."/>
            <person name="Muzny D.M."/>
            <person name="Worley K.C."/>
            <person name="Gibbs R.A."/>
        </authorList>
    </citation>
    <scope>NUCLEOTIDE SEQUENCE</scope>
</reference>
<feature type="domain" description="Death" evidence="1">
    <location>
        <begin position="31"/>
        <end position="87"/>
    </location>
</feature>
<dbReference type="Gene3D" id="1.10.533.10">
    <property type="entry name" value="Death Domain, Fas"/>
    <property type="match status" value="2"/>
</dbReference>
<dbReference type="EnsemblMetazoa" id="XM_030982131">
    <property type="protein sequence ID" value="XP_030837991"/>
    <property type="gene ID" value="LOC100893162"/>
</dbReference>
<dbReference type="GO" id="GO:0007165">
    <property type="term" value="P:signal transduction"/>
    <property type="evidence" value="ECO:0007669"/>
    <property type="project" value="InterPro"/>
</dbReference>
<evidence type="ECO:0000313" key="2">
    <source>
        <dbReference type="EnsemblMetazoa" id="XP_030837991"/>
    </source>
</evidence>
<dbReference type="SUPFAM" id="SSF47986">
    <property type="entry name" value="DEATH domain"/>
    <property type="match status" value="1"/>
</dbReference>
<dbReference type="OMA" id="ADERFFY"/>
<dbReference type="GeneID" id="100893162"/>
<dbReference type="OrthoDB" id="10322453at2759"/>